<organism evidence="1 2">
    <name type="scientific">Haloactinomyces albus</name>
    <dbReference type="NCBI Taxonomy" id="1352928"/>
    <lineage>
        <taxon>Bacteria</taxon>
        <taxon>Bacillati</taxon>
        <taxon>Actinomycetota</taxon>
        <taxon>Actinomycetes</taxon>
        <taxon>Actinopolysporales</taxon>
        <taxon>Actinopolysporaceae</taxon>
        <taxon>Haloactinomyces</taxon>
    </lineage>
</organism>
<dbReference type="EMBL" id="JAVDXW010000001">
    <property type="protein sequence ID" value="MDR7301671.1"/>
    <property type="molecule type" value="Genomic_DNA"/>
</dbReference>
<reference evidence="1" key="1">
    <citation type="submission" date="2023-07" db="EMBL/GenBank/DDBJ databases">
        <title>Sequencing the genomes of 1000 actinobacteria strains.</title>
        <authorList>
            <person name="Klenk H.-P."/>
        </authorList>
    </citation>
    <scope>NUCLEOTIDE SEQUENCE</scope>
    <source>
        <strain evidence="1">DSM 45977</strain>
    </source>
</reference>
<proteinExistence type="predicted"/>
<dbReference type="RefSeq" id="WP_310272517.1">
    <property type="nucleotide sequence ID" value="NZ_JAVDXW010000001.1"/>
</dbReference>
<protein>
    <submittedName>
        <fullName evidence="1">Uncharacterized protein</fullName>
    </submittedName>
</protein>
<dbReference type="AlphaFoldDB" id="A0AAE3ZB55"/>
<dbReference type="Proteomes" id="UP001180845">
    <property type="component" value="Unassembled WGS sequence"/>
</dbReference>
<comment type="caution">
    <text evidence="1">The sequence shown here is derived from an EMBL/GenBank/DDBJ whole genome shotgun (WGS) entry which is preliminary data.</text>
</comment>
<evidence type="ECO:0000313" key="1">
    <source>
        <dbReference type="EMBL" id="MDR7301671.1"/>
    </source>
</evidence>
<accession>A0AAE3ZB55</accession>
<name>A0AAE3ZB55_9ACTN</name>
<sequence>MYRGQSVETQTWVDLSENVHVTHGFEGVDDEVTLTFRGGGDLVLNCTPKAFASLAEAVRAADVELEARLS</sequence>
<evidence type="ECO:0000313" key="2">
    <source>
        <dbReference type="Proteomes" id="UP001180845"/>
    </source>
</evidence>
<keyword evidence="2" id="KW-1185">Reference proteome</keyword>
<gene>
    <name evidence="1" type="ORF">JOF55_001852</name>
</gene>